<comment type="subcellular location">
    <subcellularLocation>
        <location evidence="1 6">Cell membrane</location>
        <topology evidence="1 6">Multi-pass membrane protein</topology>
    </subcellularLocation>
</comment>
<evidence type="ECO:0000256" key="4">
    <source>
        <dbReference type="ARBA" id="ARBA00022989"/>
    </source>
</evidence>
<dbReference type="EMBL" id="JAFVMG010000007">
    <property type="protein sequence ID" value="MBO1328413.1"/>
    <property type="molecule type" value="Genomic_DNA"/>
</dbReference>
<dbReference type="Proteomes" id="UP000664399">
    <property type="component" value="Unassembled WGS sequence"/>
</dbReference>
<organism evidence="8 9">
    <name type="scientific">Acetobacter suratthaniensis</name>
    <dbReference type="NCBI Taxonomy" id="1502841"/>
    <lineage>
        <taxon>Bacteria</taxon>
        <taxon>Pseudomonadati</taxon>
        <taxon>Pseudomonadota</taxon>
        <taxon>Alphaproteobacteria</taxon>
        <taxon>Acetobacterales</taxon>
        <taxon>Acetobacteraceae</taxon>
        <taxon>Acetobacter</taxon>
    </lineage>
</organism>
<dbReference type="InterPro" id="IPR032816">
    <property type="entry name" value="VTT_dom"/>
</dbReference>
<feature type="transmembrane region" description="Helical" evidence="6">
    <location>
        <begin position="60"/>
        <end position="78"/>
    </location>
</feature>
<evidence type="ECO:0000256" key="1">
    <source>
        <dbReference type="ARBA" id="ARBA00004651"/>
    </source>
</evidence>
<evidence type="ECO:0000259" key="7">
    <source>
        <dbReference type="Pfam" id="PF09335"/>
    </source>
</evidence>
<feature type="domain" description="VTT" evidence="7">
    <location>
        <begin position="78"/>
        <end position="198"/>
    </location>
</feature>
<feature type="transmembrane region" description="Helical" evidence="6">
    <location>
        <begin position="23"/>
        <end position="40"/>
    </location>
</feature>
<evidence type="ECO:0000313" key="8">
    <source>
        <dbReference type="EMBL" id="MBO1328413.1"/>
    </source>
</evidence>
<evidence type="ECO:0000256" key="2">
    <source>
        <dbReference type="ARBA" id="ARBA00022475"/>
    </source>
</evidence>
<evidence type="ECO:0000256" key="3">
    <source>
        <dbReference type="ARBA" id="ARBA00022692"/>
    </source>
</evidence>
<feature type="transmembrane region" description="Helical" evidence="6">
    <location>
        <begin position="162"/>
        <end position="185"/>
    </location>
</feature>
<dbReference type="PANTHER" id="PTHR12677:SF59">
    <property type="entry name" value="GOLGI APPARATUS MEMBRANE PROTEIN TVP38-RELATED"/>
    <property type="match status" value="1"/>
</dbReference>
<dbReference type="RefSeq" id="WP_207854252.1">
    <property type="nucleotide sequence ID" value="NZ_JAFVMG010000007.1"/>
</dbReference>
<evidence type="ECO:0000256" key="5">
    <source>
        <dbReference type="ARBA" id="ARBA00023136"/>
    </source>
</evidence>
<keyword evidence="5 6" id="KW-0472">Membrane</keyword>
<accession>A0ABS3LM19</accession>
<protein>
    <recommendedName>
        <fullName evidence="6">TVP38/TMEM64 family membrane protein</fullName>
    </recommendedName>
</protein>
<keyword evidence="3 6" id="KW-0812">Transmembrane</keyword>
<feature type="transmembrane region" description="Helical" evidence="6">
    <location>
        <begin position="90"/>
        <end position="115"/>
    </location>
</feature>
<evidence type="ECO:0000256" key="6">
    <source>
        <dbReference type="RuleBase" id="RU366058"/>
    </source>
</evidence>
<name>A0ABS3LM19_9PROT</name>
<evidence type="ECO:0000313" key="9">
    <source>
        <dbReference type="Proteomes" id="UP000664399"/>
    </source>
</evidence>
<gene>
    <name evidence="8" type="ORF">J2D75_07970</name>
</gene>
<comment type="similarity">
    <text evidence="6">Belongs to the TVP38/TMEM64 family.</text>
</comment>
<comment type="caution">
    <text evidence="8">The sequence shown here is derived from an EMBL/GenBank/DDBJ whole genome shotgun (WGS) entry which is preliminary data.</text>
</comment>
<sequence>MDTLPPSSTPPVAGGLWPLVRPFVRPFLMLALLAAGAVWLRHALWLDQMLHGAGVLREGAWGRLVFVAGAGLWCAFGLPRQVAAFAAGLAYGALEGLALITVASALGSLCGFYWARWAGQGRVLRAGAGRLGQSLARLDGVLTGQPFLSVLTLRLLPVGSALLLNLLCGLSGMGVWPFFLATVLGGLPQNAMAALLGAGAGVGAVWQYAAAAALFVLSGALGVWLWRHSRVAAP</sequence>
<dbReference type="Pfam" id="PF09335">
    <property type="entry name" value="VTT_dom"/>
    <property type="match status" value="1"/>
</dbReference>
<proteinExistence type="inferred from homology"/>
<feature type="transmembrane region" description="Helical" evidence="6">
    <location>
        <begin position="205"/>
        <end position="226"/>
    </location>
</feature>
<reference evidence="8 9" key="1">
    <citation type="submission" date="2021-03" db="EMBL/GenBank/DDBJ databases">
        <title>The complete genome sequence of Acetobacter suratthaniensis TBRC 1719.</title>
        <authorList>
            <person name="Charoenyingcharoen P."/>
            <person name="Yukphan P."/>
        </authorList>
    </citation>
    <scope>NUCLEOTIDE SEQUENCE [LARGE SCALE GENOMIC DNA]</scope>
    <source>
        <strain evidence="8 9">TBRC 1719</strain>
    </source>
</reference>
<dbReference type="PANTHER" id="PTHR12677">
    <property type="entry name" value="GOLGI APPARATUS MEMBRANE PROTEIN TVP38-RELATED"/>
    <property type="match status" value="1"/>
</dbReference>
<keyword evidence="4 6" id="KW-1133">Transmembrane helix</keyword>
<keyword evidence="2 6" id="KW-1003">Cell membrane</keyword>
<keyword evidence="9" id="KW-1185">Reference proteome</keyword>
<dbReference type="InterPro" id="IPR015414">
    <property type="entry name" value="TMEM64"/>
</dbReference>